<evidence type="ECO:0000313" key="2">
    <source>
        <dbReference type="Proteomes" id="UP000326950"/>
    </source>
</evidence>
<evidence type="ECO:0000313" key="1">
    <source>
        <dbReference type="EMBL" id="KAE8159217.1"/>
    </source>
</evidence>
<proteinExistence type="predicted"/>
<dbReference type="Proteomes" id="UP000326950">
    <property type="component" value="Unassembled WGS sequence"/>
</dbReference>
<dbReference type="AlphaFoldDB" id="A0A5N6UKQ4"/>
<keyword evidence="2" id="KW-1185">Reference proteome</keyword>
<protein>
    <submittedName>
        <fullName evidence="1">Uncharacterized protein</fullName>
    </submittedName>
</protein>
<name>A0A5N6UKQ4_ASPTM</name>
<sequence>MIVWRVIRSYLCLIRKAPWKSQSNFRHTLCPVATASSGPNPKLMPIVSLFFLLTLSQNADNSVSLPFSHETRHSLVYAAISARSAGRLHPRLKDFLVSDKRSRCTCTTTTRTYSALDGWIAPERGGVCIC</sequence>
<reference evidence="1 2" key="1">
    <citation type="submission" date="2019-04" db="EMBL/GenBank/DDBJ databases">
        <title>Friends and foes A comparative genomics study of 23 Aspergillus species from section Flavi.</title>
        <authorList>
            <consortium name="DOE Joint Genome Institute"/>
            <person name="Kjaerbolling I."/>
            <person name="Vesth T."/>
            <person name="Frisvad J.C."/>
            <person name="Nybo J.L."/>
            <person name="Theobald S."/>
            <person name="Kildgaard S."/>
            <person name="Isbrandt T."/>
            <person name="Kuo A."/>
            <person name="Sato A."/>
            <person name="Lyhne E.K."/>
            <person name="Kogle M.E."/>
            <person name="Wiebenga A."/>
            <person name="Kun R.S."/>
            <person name="Lubbers R.J."/>
            <person name="Makela M.R."/>
            <person name="Barry K."/>
            <person name="Chovatia M."/>
            <person name="Clum A."/>
            <person name="Daum C."/>
            <person name="Haridas S."/>
            <person name="He G."/>
            <person name="LaButti K."/>
            <person name="Lipzen A."/>
            <person name="Mondo S."/>
            <person name="Riley R."/>
            <person name="Salamov A."/>
            <person name="Simmons B.A."/>
            <person name="Magnuson J.K."/>
            <person name="Henrissat B."/>
            <person name="Mortensen U.H."/>
            <person name="Larsen T.O."/>
            <person name="Devries R.P."/>
            <person name="Grigoriev I.V."/>
            <person name="Machida M."/>
            <person name="Baker S.E."/>
            <person name="Andersen M.R."/>
        </authorList>
    </citation>
    <scope>NUCLEOTIDE SEQUENCE [LARGE SCALE GENOMIC DNA]</scope>
    <source>
        <strain evidence="1 2">CBS 117626</strain>
    </source>
</reference>
<gene>
    <name evidence="1" type="ORF">BDV40DRAFT_273852</name>
</gene>
<organism evidence="1 2">
    <name type="scientific">Aspergillus tamarii</name>
    <dbReference type="NCBI Taxonomy" id="41984"/>
    <lineage>
        <taxon>Eukaryota</taxon>
        <taxon>Fungi</taxon>
        <taxon>Dikarya</taxon>
        <taxon>Ascomycota</taxon>
        <taxon>Pezizomycotina</taxon>
        <taxon>Eurotiomycetes</taxon>
        <taxon>Eurotiomycetidae</taxon>
        <taxon>Eurotiales</taxon>
        <taxon>Aspergillaceae</taxon>
        <taxon>Aspergillus</taxon>
        <taxon>Aspergillus subgen. Circumdati</taxon>
    </lineage>
</organism>
<accession>A0A5N6UKQ4</accession>
<dbReference type="EMBL" id="ML738679">
    <property type="protein sequence ID" value="KAE8159217.1"/>
    <property type="molecule type" value="Genomic_DNA"/>
</dbReference>